<dbReference type="EMBL" id="UGYO01000001">
    <property type="protein sequence ID" value="SUI50657.1"/>
    <property type="molecule type" value="Genomic_DNA"/>
</dbReference>
<comment type="similarity">
    <text evidence="1">Belongs to the peptidase M24B family.</text>
</comment>
<keyword evidence="8" id="KW-1185">Reference proteome</keyword>
<dbReference type="EC" id="3.4.-.-" evidence="7"/>
<keyword evidence="3 7" id="KW-0378">Hydrolase</keyword>
<dbReference type="Pfam" id="PF16188">
    <property type="entry name" value="Peptidase_M24_C"/>
    <property type="match status" value="1"/>
</dbReference>
<dbReference type="SUPFAM" id="SSF53092">
    <property type="entry name" value="Creatinase/prolidase N-terminal domain"/>
    <property type="match status" value="1"/>
</dbReference>
<evidence type="ECO:0000256" key="1">
    <source>
        <dbReference type="ARBA" id="ARBA00008766"/>
    </source>
</evidence>
<dbReference type="InterPro" id="IPR032416">
    <property type="entry name" value="Peptidase_M24_C"/>
</dbReference>
<dbReference type="PANTHER" id="PTHR43763:SF6">
    <property type="entry name" value="XAA-PRO AMINOPEPTIDASE 1"/>
    <property type="match status" value="1"/>
</dbReference>
<reference evidence="7 8" key="1">
    <citation type="submission" date="2018-06" db="EMBL/GenBank/DDBJ databases">
        <authorList>
            <consortium name="Pathogen Informatics"/>
            <person name="Doyle S."/>
        </authorList>
    </citation>
    <scope>NUCLEOTIDE SEQUENCE [LARGE SCALE GENOMIC DNA]</scope>
    <source>
        <strain evidence="7 8">NCTC10738</strain>
    </source>
</reference>
<dbReference type="InterPro" id="IPR036005">
    <property type="entry name" value="Creatinase/aminopeptidase-like"/>
</dbReference>
<dbReference type="GO" id="GO:0070006">
    <property type="term" value="F:metalloaminopeptidase activity"/>
    <property type="evidence" value="ECO:0007669"/>
    <property type="project" value="InterPro"/>
</dbReference>
<feature type="domain" description="Creatinase N-terminal" evidence="5">
    <location>
        <begin position="15"/>
        <end position="143"/>
    </location>
</feature>
<keyword evidence="2" id="KW-0479">Metal-binding</keyword>
<evidence type="ECO:0000259" key="6">
    <source>
        <dbReference type="Pfam" id="PF16188"/>
    </source>
</evidence>
<dbReference type="SUPFAM" id="SSF55920">
    <property type="entry name" value="Creatinase/aminopeptidase"/>
    <property type="match status" value="1"/>
</dbReference>
<dbReference type="InterPro" id="IPR033740">
    <property type="entry name" value="Pept_M24B"/>
</dbReference>
<dbReference type="InterPro" id="IPR050422">
    <property type="entry name" value="X-Pro_aminopeptidase_P"/>
</dbReference>
<dbReference type="FunFam" id="3.90.230.10:FF:000009">
    <property type="entry name" value="xaa-Pro aminopeptidase 2"/>
    <property type="match status" value="1"/>
</dbReference>
<dbReference type="InterPro" id="IPR029149">
    <property type="entry name" value="Creatin/AminoP/Spt16_N"/>
</dbReference>
<evidence type="ECO:0000256" key="2">
    <source>
        <dbReference type="ARBA" id="ARBA00022723"/>
    </source>
</evidence>
<dbReference type="Pfam" id="PF01321">
    <property type="entry name" value="Creatinase_N"/>
    <property type="match status" value="1"/>
</dbReference>
<gene>
    <name evidence="7" type="ORF">NCTC10738_00542</name>
</gene>
<dbReference type="InterPro" id="IPR000587">
    <property type="entry name" value="Creatinase_N"/>
</dbReference>
<dbReference type="CDD" id="cd01085">
    <property type="entry name" value="APP"/>
    <property type="match status" value="1"/>
</dbReference>
<dbReference type="Gene3D" id="3.40.350.10">
    <property type="entry name" value="Creatinase/prolidase N-terminal domain"/>
    <property type="match status" value="2"/>
</dbReference>
<dbReference type="InterPro" id="IPR000994">
    <property type="entry name" value="Pept_M24"/>
</dbReference>
<dbReference type="Proteomes" id="UP000254069">
    <property type="component" value="Unassembled WGS sequence"/>
</dbReference>
<organism evidence="7 8">
    <name type="scientific">Shewanella algae</name>
    <dbReference type="NCBI Taxonomy" id="38313"/>
    <lineage>
        <taxon>Bacteria</taxon>
        <taxon>Pseudomonadati</taxon>
        <taxon>Pseudomonadota</taxon>
        <taxon>Gammaproteobacteria</taxon>
        <taxon>Alteromonadales</taxon>
        <taxon>Shewanellaceae</taxon>
        <taxon>Shewanella</taxon>
    </lineage>
</organism>
<evidence type="ECO:0000259" key="5">
    <source>
        <dbReference type="Pfam" id="PF01321"/>
    </source>
</evidence>
<dbReference type="PANTHER" id="PTHR43763">
    <property type="entry name" value="XAA-PRO AMINOPEPTIDASE 1"/>
    <property type="match status" value="1"/>
</dbReference>
<sequence length="602" mass="66127">MLQSQSPKSPHIASRLNAVRSEMAKHQLDAFIQPRADEYLGEYVPAHNERLHWLTDFTGSAGMAIVMKDSAAIFTDGRYTVQVRQQVDSTLFSYESLTDMPQAQWLAEKLPAGCRIGYDPRLHTLAWQQDAEATLSKAGMTLVALDDNPVDLHWQGRPVPENKPIILFNAESAGKSSEQKRSEIGALVKKAGADVALIAALDSFCWLLNIRGQDVPRLPVVLGCALLEANGEMTLFTELAKLPQGIEAHVGAGVSFRAESELAEALQALEGRKLLADLNNANAFSQLQAKAAGAKLIAGLDPVALPKACKNSAELQGMRASHIRDGVAVSRFLAWLDAEVAAGRLYDEGTLADKLESYRLEDPLYREPSFDTISATGGNAAMCHYNHLNGTPAMMEMNSIYLVDSGAQYLDGTTDVTRTIAIGEVSAEQKKMVTLVLKGHIALDQARFPRGTTGQQLDAFARQYLWQHGFDYDHGTGHGVGHFLSVHEGPQRIGKNLNAIPLLPGMVLSNEPGYYRTDAFGIRLENLVEVRPCEALKGAEREIFEFDALTLIPMDKRLIDKSLLTEAELNWFNDYHSRVYQTLSPLMSDESLAWLEQATSPL</sequence>
<dbReference type="Pfam" id="PF16189">
    <property type="entry name" value="Creatinase_N_2"/>
    <property type="match status" value="1"/>
</dbReference>
<dbReference type="Pfam" id="PF00557">
    <property type="entry name" value="Peptidase_M24"/>
    <property type="match status" value="1"/>
</dbReference>
<evidence type="ECO:0000313" key="7">
    <source>
        <dbReference type="EMBL" id="SUI50657.1"/>
    </source>
</evidence>
<evidence type="ECO:0000313" key="8">
    <source>
        <dbReference type="Proteomes" id="UP000254069"/>
    </source>
</evidence>
<dbReference type="GO" id="GO:0005737">
    <property type="term" value="C:cytoplasm"/>
    <property type="evidence" value="ECO:0007669"/>
    <property type="project" value="UniProtKB-ARBA"/>
</dbReference>
<dbReference type="Gene3D" id="3.90.230.10">
    <property type="entry name" value="Creatinase/methionine aminopeptidase superfamily"/>
    <property type="match status" value="1"/>
</dbReference>
<feature type="domain" description="Peptidase M24" evidence="4">
    <location>
        <begin position="317"/>
        <end position="531"/>
    </location>
</feature>
<name>A0A379YV06_9GAMM</name>
<protein>
    <submittedName>
        <fullName evidence="7">Uncharacterized peptidase SA1530</fullName>
        <ecNumber evidence="7">3.4.-.-</ecNumber>
    </submittedName>
</protein>
<dbReference type="RefSeq" id="WP_115389124.1">
    <property type="nucleotide sequence ID" value="NZ_JADZHC010000034.1"/>
</dbReference>
<dbReference type="GO" id="GO:0046872">
    <property type="term" value="F:metal ion binding"/>
    <property type="evidence" value="ECO:0007669"/>
    <property type="project" value="UniProtKB-KW"/>
</dbReference>
<proteinExistence type="inferred from homology"/>
<feature type="domain" description="Peptidase M24 C-terminal" evidence="6">
    <location>
        <begin position="543"/>
        <end position="602"/>
    </location>
</feature>
<dbReference type="AlphaFoldDB" id="A0A379YV06"/>
<accession>A0A379YV06</accession>
<evidence type="ECO:0000259" key="4">
    <source>
        <dbReference type="Pfam" id="PF00557"/>
    </source>
</evidence>
<evidence type="ECO:0000256" key="3">
    <source>
        <dbReference type="ARBA" id="ARBA00022801"/>
    </source>
</evidence>